<dbReference type="RefSeq" id="WP_000782440.1">
    <property type="nucleotide sequence ID" value="NZ_AP031576.1"/>
</dbReference>
<comment type="caution">
    <text evidence="1">The sequence shown here is derived from an EMBL/GenBank/DDBJ whole genome shotgun (WGS) entry which is preliminary data.</text>
</comment>
<sequence length="117" mass="13821">MKMKKIVLCLSLVYMNNSSYSESTIVEPESYCEIVKKIAYNAQSYRQSGVEYKVTIKKLQTAPEKLSTSKRENNELVFRIVQYAYYIFPEYTNDELKKNAIEKYAMRSYTECLKKYS</sequence>
<evidence type="ECO:0000313" key="2">
    <source>
        <dbReference type="Proteomes" id="UP000076296"/>
    </source>
</evidence>
<name>A0AAJ0VNH8_ACIBA</name>
<organism evidence="1 2">
    <name type="scientific">Acinetobacter baumannii</name>
    <dbReference type="NCBI Taxonomy" id="470"/>
    <lineage>
        <taxon>Bacteria</taxon>
        <taxon>Pseudomonadati</taxon>
        <taxon>Pseudomonadota</taxon>
        <taxon>Gammaproteobacteria</taxon>
        <taxon>Moraxellales</taxon>
        <taxon>Moraxellaceae</taxon>
        <taxon>Acinetobacter</taxon>
        <taxon>Acinetobacter calcoaceticus/baumannii complex</taxon>
    </lineage>
</organism>
<dbReference type="AlphaFoldDB" id="A0AAJ0VNH8"/>
<reference evidence="1 2" key="1">
    <citation type="submission" date="2016-01" db="EMBL/GenBank/DDBJ databases">
        <title>Draft sequences of Acinetobacter baumannii isolates from wounded military personnel.</title>
        <authorList>
            <person name="Arivett B.A."/>
            <person name="Fiester S.E."/>
            <person name="Ream D.C."/>
            <person name="Actis L.A."/>
        </authorList>
    </citation>
    <scope>NUCLEOTIDE SEQUENCE [LARGE SCALE GENOMIC DNA]</scope>
    <source>
        <strain evidence="1 2">AB2828</strain>
    </source>
</reference>
<protein>
    <submittedName>
        <fullName evidence="1">Uncharacterized protein</fullName>
    </submittedName>
</protein>
<evidence type="ECO:0000313" key="1">
    <source>
        <dbReference type="EMBL" id="KZA14415.1"/>
    </source>
</evidence>
<accession>A0AAJ0VNH8</accession>
<dbReference type="Proteomes" id="UP000076296">
    <property type="component" value="Unassembled WGS sequence"/>
</dbReference>
<dbReference type="EMBL" id="LRDT01000036">
    <property type="protein sequence ID" value="KZA14415.1"/>
    <property type="molecule type" value="Genomic_DNA"/>
</dbReference>
<proteinExistence type="predicted"/>
<gene>
    <name evidence="1" type="ORF">LV35_02874</name>
</gene>